<dbReference type="Pfam" id="PF00590">
    <property type="entry name" value="TP_methylase"/>
    <property type="match status" value="1"/>
</dbReference>
<evidence type="ECO:0000313" key="8">
    <source>
        <dbReference type="EMBL" id="MBE5038594.1"/>
    </source>
</evidence>
<evidence type="ECO:0000313" key="9">
    <source>
        <dbReference type="Proteomes" id="UP000768567"/>
    </source>
</evidence>
<dbReference type="NCBIfam" id="TIGR00096">
    <property type="entry name" value="16S rRNA (cytidine(1402)-2'-O)-methyltransferase"/>
    <property type="match status" value="1"/>
</dbReference>
<evidence type="ECO:0000256" key="1">
    <source>
        <dbReference type="ARBA" id="ARBA00022490"/>
    </source>
</evidence>
<gene>
    <name evidence="6 8" type="primary">rsmI</name>
    <name evidence="8" type="ORF">INF35_12420</name>
</gene>
<evidence type="ECO:0000256" key="6">
    <source>
        <dbReference type="HAMAP-Rule" id="MF_01877"/>
    </source>
</evidence>
<evidence type="ECO:0000256" key="5">
    <source>
        <dbReference type="ARBA" id="ARBA00022691"/>
    </source>
</evidence>
<comment type="catalytic activity">
    <reaction evidence="6">
        <text>cytidine(1402) in 16S rRNA + S-adenosyl-L-methionine = 2'-O-methylcytidine(1402) in 16S rRNA + S-adenosyl-L-homocysteine + H(+)</text>
        <dbReference type="Rhea" id="RHEA:42924"/>
        <dbReference type="Rhea" id="RHEA-COMP:10285"/>
        <dbReference type="Rhea" id="RHEA-COMP:10286"/>
        <dbReference type="ChEBI" id="CHEBI:15378"/>
        <dbReference type="ChEBI" id="CHEBI:57856"/>
        <dbReference type="ChEBI" id="CHEBI:59789"/>
        <dbReference type="ChEBI" id="CHEBI:74495"/>
        <dbReference type="ChEBI" id="CHEBI:82748"/>
        <dbReference type="EC" id="2.1.1.198"/>
    </reaction>
</comment>
<keyword evidence="9" id="KW-1185">Reference proteome</keyword>
<dbReference type="InterPro" id="IPR000878">
    <property type="entry name" value="4pyrrol_Mease"/>
</dbReference>
<evidence type="ECO:0000256" key="4">
    <source>
        <dbReference type="ARBA" id="ARBA00022679"/>
    </source>
</evidence>
<evidence type="ECO:0000259" key="7">
    <source>
        <dbReference type="Pfam" id="PF00590"/>
    </source>
</evidence>
<evidence type="ECO:0000256" key="3">
    <source>
        <dbReference type="ARBA" id="ARBA00022603"/>
    </source>
</evidence>
<dbReference type="PANTHER" id="PTHR46111">
    <property type="entry name" value="RIBOSOMAL RNA SMALL SUBUNIT METHYLTRANSFERASE I"/>
    <property type="match status" value="1"/>
</dbReference>
<dbReference type="Gene3D" id="3.30.950.10">
    <property type="entry name" value="Methyltransferase, Cobalt-precorrin-4 Transmethylase, Domain 2"/>
    <property type="match status" value="1"/>
</dbReference>
<name>A0ABR9R624_9FIRM</name>
<accession>A0ABR9R624</accession>
<comment type="caution">
    <text evidence="8">The sequence shown here is derived from an EMBL/GenBank/DDBJ whole genome shotgun (WGS) entry which is preliminary data.</text>
</comment>
<evidence type="ECO:0000256" key="2">
    <source>
        <dbReference type="ARBA" id="ARBA00022552"/>
    </source>
</evidence>
<dbReference type="PANTHER" id="PTHR46111:SF1">
    <property type="entry name" value="RIBOSOMAL RNA SMALL SUBUNIT METHYLTRANSFERASE I"/>
    <property type="match status" value="1"/>
</dbReference>
<keyword evidence="3 6" id="KW-0489">Methyltransferase</keyword>
<dbReference type="PIRSF" id="PIRSF005917">
    <property type="entry name" value="MTase_YraL"/>
    <property type="match status" value="1"/>
</dbReference>
<dbReference type="RefSeq" id="WP_193502860.1">
    <property type="nucleotide sequence ID" value="NZ_JADCKC010000003.1"/>
</dbReference>
<reference evidence="8 9" key="1">
    <citation type="submission" date="2020-10" db="EMBL/GenBank/DDBJ databases">
        <title>ChiBAC.</title>
        <authorList>
            <person name="Zenner C."/>
            <person name="Hitch T.C.A."/>
            <person name="Clavel T."/>
        </authorList>
    </citation>
    <scope>NUCLEOTIDE SEQUENCE [LARGE SCALE GENOMIC DNA]</scope>
    <source>
        <strain evidence="8 9">DSM 109015</strain>
    </source>
</reference>
<dbReference type="InterPro" id="IPR035996">
    <property type="entry name" value="4pyrrol_Methylase_sf"/>
</dbReference>
<comment type="subcellular location">
    <subcellularLocation>
        <location evidence="6">Cytoplasm</location>
    </subcellularLocation>
</comment>
<dbReference type="HAMAP" id="MF_01877">
    <property type="entry name" value="16SrRNA_methyltr_I"/>
    <property type="match status" value="1"/>
</dbReference>
<protein>
    <recommendedName>
        <fullName evidence="6">Ribosomal RNA small subunit methyltransferase I</fullName>
        <ecNumber evidence="6">2.1.1.198</ecNumber>
    </recommendedName>
    <alternativeName>
        <fullName evidence="6">16S rRNA 2'-O-ribose C1402 methyltransferase</fullName>
    </alternativeName>
    <alternativeName>
        <fullName evidence="6">rRNA (cytidine-2'-O-)-methyltransferase RsmI</fullName>
    </alternativeName>
</protein>
<feature type="domain" description="Tetrapyrrole methylase" evidence="7">
    <location>
        <begin position="4"/>
        <end position="202"/>
    </location>
</feature>
<keyword evidence="1 6" id="KW-0963">Cytoplasm</keyword>
<dbReference type="Proteomes" id="UP000768567">
    <property type="component" value="Unassembled WGS sequence"/>
</dbReference>
<keyword evidence="2 6" id="KW-0698">rRNA processing</keyword>
<comment type="function">
    <text evidence="6">Catalyzes the 2'-O-methylation of the ribose of cytidine 1402 (C1402) in 16S rRNA.</text>
</comment>
<dbReference type="InterPro" id="IPR014776">
    <property type="entry name" value="4pyrrole_Mease_sub2"/>
</dbReference>
<dbReference type="InterPro" id="IPR018063">
    <property type="entry name" value="SAM_MeTrfase_RsmI_CS"/>
</dbReference>
<dbReference type="EC" id="2.1.1.198" evidence="6"/>
<sequence>MAGTLYLVATPIGNLEDMPPRVARTFEAADFIAAEDTRVTLKLLNHLGLKKPMVSYYEHALHHGDAILARIEAGEACALCSDAGMPCISDPGAVLVKDALDRGIRVVPVPGASACITALAVSGQDTSRFVFEGFLPVPKKERRARLDALRGEERTILLYEAPHKLRGTLDDLTAALGEDRSVTLCRELTKLHEEIVKTTLGAAVAYYRANDPRGEYVLVVAGAQPGQGADTPELTRAEVVAAARALLRAGTPPSAAAKQAAAGTPFSRGEIYKELIADRDSDEAAPADE</sequence>
<comment type="similarity">
    <text evidence="6">Belongs to the methyltransferase superfamily. RsmI family.</text>
</comment>
<keyword evidence="4 6" id="KW-0808">Transferase</keyword>
<proteinExistence type="inferred from homology"/>
<dbReference type="CDD" id="cd11648">
    <property type="entry name" value="RsmI"/>
    <property type="match status" value="1"/>
</dbReference>
<dbReference type="PROSITE" id="PS01296">
    <property type="entry name" value="RSMI"/>
    <property type="match status" value="1"/>
</dbReference>
<dbReference type="InterPro" id="IPR014777">
    <property type="entry name" value="4pyrrole_Mease_sub1"/>
</dbReference>
<dbReference type="GO" id="GO:0008168">
    <property type="term" value="F:methyltransferase activity"/>
    <property type="evidence" value="ECO:0007669"/>
    <property type="project" value="UniProtKB-KW"/>
</dbReference>
<dbReference type="EMBL" id="JADCKC010000003">
    <property type="protein sequence ID" value="MBE5038594.1"/>
    <property type="molecule type" value="Genomic_DNA"/>
</dbReference>
<dbReference type="InterPro" id="IPR008189">
    <property type="entry name" value="rRNA_ssu_MeTfrase_I"/>
</dbReference>
<organism evidence="8 9">
    <name type="scientific">Gemmiger gallinarum</name>
    <dbReference type="NCBI Taxonomy" id="2779354"/>
    <lineage>
        <taxon>Bacteria</taxon>
        <taxon>Bacillati</taxon>
        <taxon>Bacillota</taxon>
        <taxon>Clostridia</taxon>
        <taxon>Eubacteriales</taxon>
        <taxon>Gemmiger</taxon>
    </lineage>
</organism>
<dbReference type="Gene3D" id="3.40.1010.10">
    <property type="entry name" value="Cobalt-precorrin-4 Transmethylase, Domain 1"/>
    <property type="match status" value="1"/>
</dbReference>
<dbReference type="GO" id="GO:0032259">
    <property type="term" value="P:methylation"/>
    <property type="evidence" value="ECO:0007669"/>
    <property type="project" value="UniProtKB-KW"/>
</dbReference>
<dbReference type="SUPFAM" id="SSF53790">
    <property type="entry name" value="Tetrapyrrole methylase"/>
    <property type="match status" value="1"/>
</dbReference>
<keyword evidence="5 6" id="KW-0949">S-adenosyl-L-methionine</keyword>